<comment type="cofactor">
    <cofactor evidence="1">
        <name>Mg(2+)</name>
        <dbReference type="ChEBI" id="CHEBI:18420"/>
    </cofactor>
</comment>
<dbReference type="NCBIfam" id="TIGR01662">
    <property type="entry name" value="HAD-SF-IIIA"/>
    <property type="match status" value="1"/>
</dbReference>
<dbReference type="InterPro" id="IPR006439">
    <property type="entry name" value="HAD-SF_hydro_IA"/>
</dbReference>
<keyword evidence="6" id="KW-1185">Reference proteome</keyword>
<sequence>MAAIRNWTPRKIKWIFFDVGETLVDETLPIHNSINQFVQFANELGYFITFDQVSAGFIDQYQQLDQHPMRTVMERLVESETDREFIRSRMKYRKDLDEPFPAARSVLEKLSQHYKIGIIANQSLGTEARLEQYGLLPFLSLICASAEAGFAKPDIRLYQKALEEAGCQPEQAIMVGDRIDNDILPAHSLGMQTLWVRQGYARNQNLSCHGDLPDQTVERLEDIPALFE</sequence>
<dbReference type="PANTHER" id="PTHR46470">
    <property type="entry name" value="N-ACYLNEURAMINATE-9-PHOSPHATASE"/>
    <property type="match status" value="1"/>
</dbReference>
<dbReference type="PANTHER" id="PTHR46470:SF2">
    <property type="entry name" value="GLYCERALDEHYDE 3-PHOSPHATE PHOSPHATASE"/>
    <property type="match status" value="1"/>
</dbReference>
<evidence type="ECO:0000313" key="6">
    <source>
        <dbReference type="Proteomes" id="UP001596047"/>
    </source>
</evidence>
<evidence type="ECO:0000256" key="3">
    <source>
        <dbReference type="ARBA" id="ARBA00022801"/>
    </source>
</evidence>
<dbReference type="SFLD" id="SFLDS00003">
    <property type="entry name" value="Haloacid_Dehalogenase"/>
    <property type="match status" value="1"/>
</dbReference>
<evidence type="ECO:0000256" key="1">
    <source>
        <dbReference type="ARBA" id="ARBA00001946"/>
    </source>
</evidence>
<accession>A0ABW0VZS9</accession>
<comment type="caution">
    <text evidence="5">The sequence shown here is derived from an EMBL/GenBank/DDBJ whole genome shotgun (WGS) entry which is preliminary data.</text>
</comment>
<reference evidence="6" key="1">
    <citation type="journal article" date="2019" name="Int. J. Syst. Evol. Microbiol.">
        <title>The Global Catalogue of Microorganisms (GCM) 10K type strain sequencing project: providing services to taxonomists for standard genome sequencing and annotation.</title>
        <authorList>
            <consortium name="The Broad Institute Genomics Platform"/>
            <consortium name="The Broad Institute Genome Sequencing Center for Infectious Disease"/>
            <person name="Wu L."/>
            <person name="Ma J."/>
        </authorList>
    </citation>
    <scope>NUCLEOTIDE SEQUENCE [LARGE SCALE GENOMIC DNA]</scope>
    <source>
        <strain evidence="6">CGMCC 1.3240</strain>
    </source>
</reference>
<gene>
    <name evidence="5" type="ORF">ACFPYJ_14270</name>
</gene>
<dbReference type="EC" id="3.1.3.-" evidence="5"/>
<dbReference type="InterPro" id="IPR051400">
    <property type="entry name" value="HAD-like_hydrolase"/>
</dbReference>
<dbReference type="Proteomes" id="UP001596047">
    <property type="component" value="Unassembled WGS sequence"/>
</dbReference>
<dbReference type="InterPro" id="IPR041492">
    <property type="entry name" value="HAD_2"/>
</dbReference>
<dbReference type="NCBIfam" id="TIGR01549">
    <property type="entry name" value="HAD-SF-IA-v1"/>
    <property type="match status" value="1"/>
</dbReference>
<dbReference type="Pfam" id="PF13419">
    <property type="entry name" value="HAD_2"/>
    <property type="match status" value="1"/>
</dbReference>
<protein>
    <submittedName>
        <fullName evidence="5">HAD family hydrolase</fullName>
        <ecNumber evidence="5">3.1.3.-</ecNumber>
    </submittedName>
</protein>
<dbReference type="RefSeq" id="WP_379188821.1">
    <property type="nucleotide sequence ID" value="NZ_JBHSOW010000047.1"/>
</dbReference>
<dbReference type="InterPro" id="IPR036412">
    <property type="entry name" value="HAD-like_sf"/>
</dbReference>
<evidence type="ECO:0000313" key="5">
    <source>
        <dbReference type="EMBL" id="MFC5650274.1"/>
    </source>
</evidence>
<keyword evidence="3 5" id="KW-0378">Hydrolase</keyword>
<keyword evidence="4" id="KW-0460">Magnesium</keyword>
<dbReference type="Gene3D" id="1.10.150.520">
    <property type="match status" value="1"/>
</dbReference>
<name>A0ABW0VZS9_9BACL</name>
<dbReference type="GO" id="GO:0016787">
    <property type="term" value="F:hydrolase activity"/>
    <property type="evidence" value="ECO:0007669"/>
    <property type="project" value="UniProtKB-KW"/>
</dbReference>
<dbReference type="Gene3D" id="3.40.50.1000">
    <property type="entry name" value="HAD superfamily/HAD-like"/>
    <property type="match status" value="1"/>
</dbReference>
<dbReference type="InterPro" id="IPR006549">
    <property type="entry name" value="HAD-SF_hydro_IIIA"/>
</dbReference>
<evidence type="ECO:0000256" key="2">
    <source>
        <dbReference type="ARBA" id="ARBA00022723"/>
    </source>
</evidence>
<dbReference type="SUPFAM" id="SSF56784">
    <property type="entry name" value="HAD-like"/>
    <property type="match status" value="1"/>
</dbReference>
<dbReference type="SFLD" id="SFLDG01129">
    <property type="entry name" value="C1.5:_HAD__Beta-PGM__Phosphata"/>
    <property type="match status" value="1"/>
</dbReference>
<organism evidence="5 6">
    <name type="scientific">Paenibacillus solisilvae</name>
    <dbReference type="NCBI Taxonomy" id="2486751"/>
    <lineage>
        <taxon>Bacteria</taxon>
        <taxon>Bacillati</taxon>
        <taxon>Bacillota</taxon>
        <taxon>Bacilli</taxon>
        <taxon>Bacillales</taxon>
        <taxon>Paenibacillaceae</taxon>
        <taxon>Paenibacillus</taxon>
    </lineage>
</organism>
<evidence type="ECO:0000256" key="4">
    <source>
        <dbReference type="ARBA" id="ARBA00022842"/>
    </source>
</evidence>
<dbReference type="InterPro" id="IPR023214">
    <property type="entry name" value="HAD_sf"/>
</dbReference>
<dbReference type="EMBL" id="JBHSOW010000047">
    <property type="protein sequence ID" value="MFC5650274.1"/>
    <property type="molecule type" value="Genomic_DNA"/>
</dbReference>
<dbReference type="NCBIfam" id="TIGR01509">
    <property type="entry name" value="HAD-SF-IA-v3"/>
    <property type="match status" value="1"/>
</dbReference>
<keyword evidence="2" id="KW-0479">Metal-binding</keyword>
<proteinExistence type="predicted"/>